<evidence type="ECO:0000313" key="2">
    <source>
        <dbReference type="Proteomes" id="UP001238540"/>
    </source>
</evidence>
<proteinExistence type="predicted"/>
<gene>
    <name evidence="1" type="ORF">QWZ16_12720</name>
</gene>
<accession>A0ABT8BWT9</accession>
<protein>
    <submittedName>
        <fullName evidence="1">RebB family R body protein</fullName>
    </submittedName>
</protein>
<name>A0ABT8BWT9_9VIBR</name>
<sequence>MDIQLKAMMNQLCPTLARNMVMNMVADSLGKSAQNAAQAQQQIQTIMITNTALSSGLIYSIATKST</sequence>
<comment type="caution">
    <text evidence="1">The sequence shown here is derived from an EMBL/GenBank/DDBJ whole genome shotgun (WGS) entry which is preliminary data.</text>
</comment>
<dbReference type="InterPro" id="IPR021070">
    <property type="entry name" value="Killing_trait_RebB"/>
</dbReference>
<organism evidence="1 2">
    <name type="scientific">Vibrio ostreicida</name>
    <dbReference type="NCBI Taxonomy" id="526588"/>
    <lineage>
        <taxon>Bacteria</taxon>
        <taxon>Pseudomonadati</taxon>
        <taxon>Pseudomonadota</taxon>
        <taxon>Gammaproteobacteria</taxon>
        <taxon>Vibrionales</taxon>
        <taxon>Vibrionaceae</taxon>
        <taxon>Vibrio</taxon>
    </lineage>
</organism>
<evidence type="ECO:0000313" key="1">
    <source>
        <dbReference type="EMBL" id="MDN3610567.1"/>
    </source>
</evidence>
<dbReference type="RefSeq" id="WP_076585336.1">
    <property type="nucleotide sequence ID" value="NZ_JABEYA020000001.1"/>
</dbReference>
<dbReference type="Proteomes" id="UP001238540">
    <property type="component" value="Unassembled WGS sequence"/>
</dbReference>
<reference evidence="2" key="1">
    <citation type="journal article" date="2019" name="Int. J. Syst. Evol. Microbiol.">
        <title>The Global Catalogue of Microorganisms (GCM) 10K type strain sequencing project: providing services to taxonomists for standard genome sequencing and annotation.</title>
        <authorList>
            <consortium name="The Broad Institute Genomics Platform"/>
            <consortium name="The Broad Institute Genome Sequencing Center for Infectious Disease"/>
            <person name="Wu L."/>
            <person name="Ma J."/>
        </authorList>
    </citation>
    <scope>NUCLEOTIDE SEQUENCE [LARGE SCALE GENOMIC DNA]</scope>
    <source>
        <strain evidence="2">CECT 7398</strain>
    </source>
</reference>
<dbReference type="Pfam" id="PF11747">
    <property type="entry name" value="RebB"/>
    <property type="match status" value="1"/>
</dbReference>
<keyword evidence="2" id="KW-1185">Reference proteome</keyword>
<dbReference type="EMBL" id="JAUFQC010000001">
    <property type="protein sequence ID" value="MDN3610567.1"/>
    <property type="molecule type" value="Genomic_DNA"/>
</dbReference>